<dbReference type="GO" id="GO:0005634">
    <property type="term" value="C:nucleus"/>
    <property type="evidence" value="ECO:0007669"/>
    <property type="project" value="TreeGrafter"/>
</dbReference>
<dbReference type="PANTHER" id="PTHR47282:SF1">
    <property type="entry name" value="PGC-1 AND ERR-INDUCED REGULATOR IN MUSCLE PROTEIN 1"/>
    <property type="match status" value="1"/>
</dbReference>
<evidence type="ECO:0000313" key="1">
    <source>
        <dbReference type="Ensembl" id="ENSDCDP00010005631.1"/>
    </source>
</evidence>
<dbReference type="Proteomes" id="UP000694580">
    <property type="component" value="Chromosome 2"/>
</dbReference>
<name>A0AAY4AEE1_9TELE</name>
<proteinExistence type="predicted"/>
<dbReference type="AlphaFoldDB" id="A0AAY4AEE1"/>
<organism evidence="1 2">
    <name type="scientific">Denticeps clupeoides</name>
    <name type="common">denticle herring</name>
    <dbReference type="NCBI Taxonomy" id="299321"/>
    <lineage>
        <taxon>Eukaryota</taxon>
        <taxon>Metazoa</taxon>
        <taxon>Chordata</taxon>
        <taxon>Craniata</taxon>
        <taxon>Vertebrata</taxon>
        <taxon>Euteleostomi</taxon>
        <taxon>Actinopterygii</taxon>
        <taxon>Neopterygii</taxon>
        <taxon>Teleostei</taxon>
        <taxon>Clupei</taxon>
        <taxon>Clupeiformes</taxon>
        <taxon>Denticipitoidei</taxon>
        <taxon>Denticipitidae</taxon>
        <taxon>Denticeps</taxon>
    </lineage>
</organism>
<reference evidence="1" key="2">
    <citation type="submission" date="2025-08" db="UniProtKB">
        <authorList>
            <consortium name="Ensembl"/>
        </authorList>
    </citation>
    <scope>IDENTIFICATION</scope>
</reference>
<dbReference type="PANTHER" id="PTHR47282">
    <property type="entry name" value="PGC-1 AND ERR-INDUCED REGULATOR IN MUSCLE PROTEIN 1"/>
    <property type="match status" value="1"/>
</dbReference>
<dbReference type="GO" id="GO:0005737">
    <property type="term" value="C:cytoplasm"/>
    <property type="evidence" value="ECO:0007669"/>
    <property type="project" value="TreeGrafter"/>
</dbReference>
<reference evidence="1 2" key="1">
    <citation type="submission" date="2020-06" db="EMBL/GenBank/DDBJ databases">
        <authorList>
            <consortium name="Wellcome Sanger Institute Data Sharing"/>
        </authorList>
    </citation>
    <scope>NUCLEOTIDE SEQUENCE [LARGE SCALE GENOMIC DNA]</scope>
</reference>
<gene>
    <name evidence="1" type="primary">perm1b</name>
</gene>
<reference evidence="1" key="3">
    <citation type="submission" date="2025-09" db="UniProtKB">
        <authorList>
            <consortium name="Ensembl"/>
        </authorList>
    </citation>
    <scope>IDENTIFICATION</scope>
</reference>
<dbReference type="InterPro" id="IPR043442">
    <property type="entry name" value="Perm1"/>
</dbReference>
<evidence type="ECO:0000313" key="2">
    <source>
        <dbReference type="Proteomes" id="UP000694580"/>
    </source>
</evidence>
<accession>A0AAY4AEE1</accession>
<dbReference type="GeneTree" id="ENSGT01140000285203"/>
<dbReference type="GO" id="GO:0006355">
    <property type="term" value="P:regulation of DNA-templated transcription"/>
    <property type="evidence" value="ECO:0007669"/>
    <property type="project" value="InterPro"/>
</dbReference>
<protein>
    <submittedName>
        <fullName evidence="1">Uncharacterized protein</fullName>
    </submittedName>
</protein>
<dbReference type="Ensembl" id="ENSDCDT00010005826.1">
    <property type="protein sequence ID" value="ENSDCDP00010005631.1"/>
    <property type="gene ID" value="ENSDCDG00010002467.1"/>
</dbReference>
<keyword evidence="2" id="KW-1185">Reference proteome</keyword>
<sequence length="54" mass="6085">MCLVCIAMASWVLKSTKPQSADSWKAALLANLSAISSIQYLRHYMRKRGVEDEL</sequence>
<dbReference type="GO" id="GO:0014850">
    <property type="term" value="P:response to muscle activity"/>
    <property type="evidence" value="ECO:0007669"/>
    <property type="project" value="TreeGrafter"/>
</dbReference>